<dbReference type="Proteomes" id="UP000316639">
    <property type="component" value="Unassembled WGS sequence"/>
</dbReference>
<dbReference type="EMBL" id="VOBR01000012">
    <property type="protein sequence ID" value="TWP50543.1"/>
    <property type="molecule type" value="Genomic_DNA"/>
</dbReference>
<evidence type="ECO:0000259" key="6">
    <source>
        <dbReference type="Pfam" id="PF00425"/>
    </source>
</evidence>
<keyword evidence="3" id="KW-0456">Lyase</keyword>
<keyword evidence="2" id="KW-0315">Glutamine amidotransferase</keyword>
<evidence type="ECO:0000256" key="2">
    <source>
        <dbReference type="ARBA" id="ARBA00022962"/>
    </source>
</evidence>
<comment type="catalytic activity">
    <reaction evidence="4">
        <text>chorismate + L-glutamine = anthranilate + pyruvate + L-glutamate + H(+)</text>
        <dbReference type="Rhea" id="RHEA:21732"/>
        <dbReference type="ChEBI" id="CHEBI:15361"/>
        <dbReference type="ChEBI" id="CHEBI:15378"/>
        <dbReference type="ChEBI" id="CHEBI:16567"/>
        <dbReference type="ChEBI" id="CHEBI:29748"/>
        <dbReference type="ChEBI" id="CHEBI:29985"/>
        <dbReference type="ChEBI" id="CHEBI:58359"/>
        <dbReference type="EC" id="4.1.3.27"/>
    </reaction>
</comment>
<dbReference type="SUPFAM" id="SSF52317">
    <property type="entry name" value="Class I glutamine amidotransferase-like"/>
    <property type="match status" value="1"/>
</dbReference>
<dbReference type="AlphaFoldDB" id="A0A563ESB3"/>
<dbReference type="EC" id="4.1.3.27" evidence="1"/>
<feature type="domain" description="Glutamine amidotransferase" evidence="5">
    <location>
        <begin position="432"/>
        <end position="610"/>
    </location>
</feature>
<dbReference type="SUPFAM" id="SSF56322">
    <property type="entry name" value="ADC synthase"/>
    <property type="match status" value="1"/>
</dbReference>
<dbReference type="PRINTS" id="PR00099">
    <property type="entry name" value="CPSGATASE"/>
</dbReference>
<dbReference type="PRINTS" id="PR00097">
    <property type="entry name" value="ANTSNTHASEII"/>
</dbReference>
<name>A0A563ESB3_9PSEU</name>
<gene>
    <name evidence="7" type="ORF">FKR81_20470</name>
</gene>
<dbReference type="Pfam" id="PF00117">
    <property type="entry name" value="GATase"/>
    <property type="match status" value="1"/>
</dbReference>
<reference evidence="7 8" key="1">
    <citation type="submission" date="2019-07" db="EMBL/GenBank/DDBJ databases">
        <title>Lentzea xizangensis sp. nov., isolated from Qinghai-Tibetan Plateau Soils.</title>
        <authorList>
            <person name="Huang J."/>
        </authorList>
    </citation>
    <scope>NUCLEOTIDE SEQUENCE [LARGE SCALE GENOMIC DNA]</scope>
    <source>
        <strain evidence="7 8">FXJ1.1311</strain>
    </source>
</reference>
<dbReference type="RefSeq" id="WP_146353705.1">
    <property type="nucleotide sequence ID" value="NZ_VOBR01000012.1"/>
</dbReference>
<protein>
    <recommendedName>
        <fullName evidence="1">anthranilate synthase</fullName>
        <ecNumber evidence="1">4.1.3.27</ecNumber>
    </recommendedName>
</protein>
<dbReference type="Pfam" id="PF00425">
    <property type="entry name" value="Chorismate_bind"/>
    <property type="match status" value="1"/>
</dbReference>
<dbReference type="PRINTS" id="PR00096">
    <property type="entry name" value="GATASE"/>
</dbReference>
<evidence type="ECO:0000256" key="4">
    <source>
        <dbReference type="ARBA" id="ARBA00047683"/>
    </source>
</evidence>
<proteinExistence type="predicted"/>
<dbReference type="InterPro" id="IPR029062">
    <property type="entry name" value="Class_I_gatase-like"/>
</dbReference>
<dbReference type="PROSITE" id="PS51273">
    <property type="entry name" value="GATASE_TYPE_1"/>
    <property type="match status" value="1"/>
</dbReference>
<dbReference type="Gene3D" id="3.60.120.10">
    <property type="entry name" value="Anthranilate synthase"/>
    <property type="match status" value="1"/>
</dbReference>
<dbReference type="InterPro" id="IPR015890">
    <property type="entry name" value="Chorismate_C"/>
</dbReference>
<dbReference type="InterPro" id="IPR005801">
    <property type="entry name" value="ADC_synthase"/>
</dbReference>
<feature type="domain" description="Chorismate-utilising enzyme C-terminal" evidence="6">
    <location>
        <begin position="117"/>
        <end position="376"/>
    </location>
</feature>
<organism evidence="7 8">
    <name type="scientific">Lentzea tibetensis</name>
    <dbReference type="NCBI Taxonomy" id="2591470"/>
    <lineage>
        <taxon>Bacteria</taxon>
        <taxon>Bacillati</taxon>
        <taxon>Actinomycetota</taxon>
        <taxon>Actinomycetes</taxon>
        <taxon>Pseudonocardiales</taxon>
        <taxon>Pseudonocardiaceae</taxon>
        <taxon>Lentzea</taxon>
    </lineage>
</organism>
<evidence type="ECO:0000313" key="8">
    <source>
        <dbReference type="Proteomes" id="UP000316639"/>
    </source>
</evidence>
<comment type="caution">
    <text evidence="7">The sequence shown here is derived from an EMBL/GenBank/DDBJ whole genome shotgun (WGS) entry which is preliminary data.</text>
</comment>
<dbReference type="InterPro" id="IPR006221">
    <property type="entry name" value="TrpG/PapA_dom"/>
</dbReference>
<dbReference type="PANTHER" id="PTHR11236:SF49">
    <property type="entry name" value="ANTHRANILATE SYNTHASE COMPONENT 1"/>
    <property type="match status" value="1"/>
</dbReference>
<keyword evidence="8" id="KW-1185">Reference proteome</keyword>
<dbReference type="Gene3D" id="3.40.50.880">
    <property type="match status" value="1"/>
</dbReference>
<evidence type="ECO:0000256" key="1">
    <source>
        <dbReference type="ARBA" id="ARBA00012266"/>
    </source>
</evidence>
<dbReference type="InterPro" id="IPR017926">
    <property type="entry name" value="GATASE"/>
</dbReference>
<accession>A0A563ESB3</accession>
<evidence type="ECO:0000259" key="5">
    <source>
        <dbReference type="Pfam" id="PF00117"/>
    </source>
</evidence>
<sequence>MTAPFLLDDVFTGRAGPFALLHRPDATGHGVLDVLTGPVSEHETLDDLPLPAGDCDEVLALVPYRQLTERGFACHDDGTPLVALTVTASQRLPLTELLAHIPDVPTPVIGGRFDLDDDTYASTVRRVIEKNIGAGEGANFVLKRSFTADIGNYGPLSAPAFFRRLLTTEKGAYWTFLVHTGERTLVGASPERHVSLNDGTVVMNPISGTYRYPPTGPTPQGVLEFLEDQKETDELYMVLDEELKMMARICESGGRVIGPRLKEMARVAHTEYFIEGRSTRDVREILRETMFAPTVTGSPLENACRAIRDYEPGGRGYYSGAAALIGWDARGEQTLDSAILIRTADIDRTGRVRIDVGATIVRHSNPESEAAETSAKAAALVAALESERTTLGTHPSVRAALARRNDTIADFWLSDFTARADPHAGLTGREVLVIDAEDSFTAMIGHQLTALGLRVTVRGHDEDPDDSGYDLVVMGPGPGDPRDLAHPRIGFLHRRITRLLAESRPFLAVCLSHQVLSLLFGLDLHRREQPNQGVQAKIDLFGSPAQAGFYNTFAALSTHDEFTVDGVGRVEVARDPETNEVHALRGNRFASMQFHPESVLTADGPQLVGATLLRLLGRPAAIEVA</sequence>
<dbReference type="InterPro" id="IPR019999">
    <property type="entry name" value="Anth_synth_I-like"/>
</dbReference>
<dbReference type="OrthoDB" id="8594609at2"/>
<evidence type="ECO:0000313" key="7">
    <source>
        <dbReference type="EMBL" id="TWP50543.1"/>
    </source>
</evidence>
<dbReference type="GO" id="GO:0000162">
    <property type="term" value="P:L-tryptophan biosynthetic process"/>
    <property type="evidence" value="ECO:0007669"/>
    <property type="project" value="TreeGrafter"/>
</dbReference>
<evidence type="ECO:0000256" key="3">
    <source>
        <dbReference type="ARBA" id="ARBA00023239"/>
    </source>
</evidence>
<dbReference type="GO" id="GO:0004049">
    <property type="term" value="F:anthranilate synthase activity"/>
    <property type="evidence" value="ECO:0007669"/>
    <property type="project" value="UniProtKB-EC"/>
</dbReference>
<dbReference type="PANTHER" id="PTHR11236">
    <property type="entry name" value="AMINOBENZOATE/ANTHRANILATE SYNTHASE"/>
    <property type="match status" value="1"/>
</dbReference>
<dbReference type="CDD" id="cd01743">
    <property type="entry name" value="GATase1_Anthranilate_Synthase"/>
    <property type="match status" value="1"/>
</dbReference>